<dbReference type="SUPFAM" id="SSF53850">
    <property type="entry name" value="Periplasmic binding protein-like II"/>
    <property type="match status" value="1"/>
</dbReference>
<comment type="caution">
    <text evidence="6">The sequence shown here is derived from an EMBL/GenBank/DDBJ whole genome shotgun (WGS) entry which is preliminary data.</text>
</comment>
<accession>A0A839E8X4</accession>
<dbReference type="Proteomes" id="UP000585905">
    <property type="component" value="Unassembled WGS sequence"/>
</dbReference>
<dbReference type="RefSeq" id="WP_182490516.1">
    <property type="nucleotide sequence ID" value="NZ_BAAAOV010000023.1"/>
</dbReference>
<keyword evidence="2" id="KW-0805">Transcription regulation</keyword>
<evidence type="ECO:0000256" key="1">
    <source>
        <dbReference type="ARBA" id="ARBA00009437"/>
    </source>
</evidence>
<feature type="domain" description="LysR substrate-binding" evidence="5">
    <location>
        <begin position="22"/>
        <end position="105"/>
    </location>
</feature>
<dbReference type="GO" id="GO:0032993">
    <property type="term" value="C:protein-DNA complex"/>
    <property type="evidence" value="ECO:0007669"/>
    <property type="project" value="TreeGrafter"/>
</dbReference>
<evidence type="ECO:0000313" key="6">
    <source>
        <dbReference type="EMBL" id="MBA8847716.1"/>
    </source>
</evidence>
<evidence type="ECO:0000256" key="2">
    <source>
        <dbReference type="ARBA" id="ARBA00023015"/>
    </source>
</evidence>
<dbReference type="GO" id="GO:0003700">
    <property type="term" value="F:DNA-binding transcription factor activity"/>
    <property type="evidence" value="ECO:0007669"/>
    <property type="project" value="TreeGrafter"/>
</dbReference>
<dbReference type="PANTHER" id="PTHR30346:SF0">
    <property type="entry name" value="HCA OPERON TRANSCRIPTIONAL ACTIVATOR HCAR"/>
    <property type="match status" value="1"/>
</dbReference>
<proteinExistence type="inferred from homology"/>
<dbReference type="AlphaFoldDB" id="A0A839E8X4"/>
<keyword evidence="3 6" id="KW-0238">DNA-binding</keyword>
<dbReference type="EMBL" id="JACGWX010000002">
    <property type="protein sequence ID" value="MBA8847716.1"/>
    <property type="molecule type" value="Genomic_DNA"/>
</dbReference>
<comment type="similarity">
    <text evidence="1">Belongs to the LysR transcriptional regulatory family.</text>
</comment>
<name>A0A839E8X4_9MICO</name>
<gene>
    <name evidence="6" type="ORF">FHX53_001301</name>
</gene>
<dbReference type="Pfam" id="PF03466">
    <property type="entry name" value="LysR_substrate"/>
    <property type="match status" value="1"/>
</dbReference>
<evidence type="ECO:0000259" key="5">
    <source>
        <dbReference type="Pfam" id="PF03466"/>
    </source>
</evidence>
<evidence type="ECO:0000256" key="4">
    <source>
        <dbReference type="ARBA" id="ARBA00023163"/>
    </source>
</evidence>
<evidence type="ECO:0000313" key="7">
    <source>
        <dbReference type="Proteomes" id="UP000585905"/>
    </source>
</evidence>
<dbReference type="GO" id="GO:0003677">
    <property type="term" value="F:DNA binding"/>
    <property type="evidence" value="ECO:0007669"/>
    <property type="project" value="UniProtKB-KW"/>
</dbReference>
<organism evidence="6 7">
    <name type="scientific">Microcella alkalica</name>
    <dbReference type="NCBI Taxonomy" id="355930"/>
    <lineage>
        <taxon>Bacteria</taxon>
        <taxon>Bacillati</taxon>
        <taxon>Actinomycetota</taxon>
        <taxon>Actinomycetes</taxon>
        <taxon>Micrococcales</taxon>
        <taxon>Microbacteriaceae</taxon>
        <taxon>Microcella</taxon>
    </lineage>
</organism>
<dbReference type="Gene3D" id="3.40.190.10">
    <property type="entry name" value="Periplasmic binding protein-like II"/>
    <property type="match status" value="4"/>
</dbReference>
<sequence length="185" mass="19828">MPDPRPEPLRVAFVPGVTPTKWERIWRERRPRGRLDLTPMTQTDALAALHDGTAHMALLRDASATDDWHAISLYREAPVVVAPKESLVADLAAPTLEDLADETVLPVDLLDGTGEDAVALVAANVGVAVMPQSVARAQSRKDVVARLVTGAPDTGISLVWPIDGPHPLVGEFIGIVRGRTANSSR</sequence>
<reference evidence="6 7" key="1">
    <citation type="submission" date="2020-07" db="EMBL/GenBank/DDBJ databases">
        <title>Sequencing the genomes of 1000 actinobacteria strains.</title>
        <authorList>
            <person name="Klenk H.-P."/>
        </authorList>
    </citation>
    <scope>NUCLEOTIDE SEQUENCE [LARGE SCALE GENOMIC DNA]</scope>
    <source>
        <strain evidence="6 7">DSM 19663</strain>
    </source>
</reference>
<protein>
    <submittedName>
        <fullName evidence="6">DNA-binding transcriptional LysR family regulator</fullName>
    </submittedName>
</protein>
<evidence type="ECO:0000256" key="3">
    <source>
        <dbReference type="ARBA" id="ARBA00023125"/>
    </source>
</evidence>
<dbReference type="PANTHER" id="PTHR30346">
    <property type="entry name" value="TRANSCRIPTIONAL DUAL REGULATOR HCAR-RELATED"/>
    <property type="match status" value="1"/>
</dbReference>
<dbReference type="InterPro" id="IPR005119">
    <property type="entry name" value="LysR_subst-bd"/>
</dbReference>
<keyword evidence="7" id="KW-1185">Reference proteome</keyword>
<keyword evidence="4" id="KW-0804">Transcription</keyword>